<dbReference type="RefSeq" id="WP_230866939.1">
    <property type="nucleotide sequence ID" value="NZ_CP046640.1"/>
</dbReference>
<evidence type="ECO:0000313" key="3">
    <source>
        <dbReference type="Proteomes" id="UP000665020"/>
    </source>
</evidence>
<dbReference type="InterPro" id="IPR052535">
    <property type="entry name" value="Bacilysin_H2HPP_isomerase"/>
</dbReference>
<dbReference type="SMR" id="A0A8A7KG80"/>
<dbReference type="EMBL" id="CP046640">
    <property type="protein sequence ID" value="QTL98519.1"/>
    <property type="molecule type" value="Genomic_DNA"/>
</dbReference>
<feature type="domain" description="Cupin type-2" evidence="1">
    <location>
        <begin position="33"/>
        <end position="96"/>
    </location>
</feature>
<gene>
    <name evidence="2" type="ORF">GM661_11345</name>
</gene>
<dbReference type="SUPFAM" id="SSF51182">
    <property type="entry name" value="RmlC-like cupins"/>
    <property type="match status" value="1"/>
</dbReference>
<keyword evidence="3" id="KW-1185">Reference proteome</keyword>
<dbReference type="InterPro" id="IPR013096">
    <property type="entry name" value="Cupin_2"/>
</dbReference>
<dbReference type="Gene3D" id="2.60.120.10">
    <property type="entry name" value="Jelly Rolls"/>
    <property type="match status" value="1"/>
</dbReference>
<evidence type="ECO:0000313" key="2">
    <source>
        <dbReference type="EMBL" id="QTL98519.1"/>
    </source>
</evidence>
<organism evidence="2 3">
    <name type="scientific">Iocasia fonsfrigidae</name>
    <dbReference type="NCBI Taxonomy" id="2682810"/>
    <lineage>
        <taxon>Bacteria</taxon>
        <taxon>Bacillati</taxon>
        <taxon>Bacillota</taxon>
        <taxon>Clostridia</taxon>
        <taxon>Halanaerobiales</taxon>
        <taxon>Halanaerobiaceae</taxon>
        <taxon>Iocasia</taxon>
    </lineage>
</organism>
<dbReference type="InterPro" id="IPR014710">
    <property type="entry name" value="RmlC-like_jellyroll"/>
</dbReference>
<dbReference type="AlphaFoldDB" id="A0A8A7KG80"/>
<proteinExistence type="predicted"/>
<dbReference type="InterPro" id="IPR011051">
    <property type="entry name" value="RmlC_Cupin_sf"/>
</dbReference>
<sequence length="108" mass="12201">MITINKEIELNQLEEKVARKILVNGESLMMVEVYFKKGGIGQVHSHEEHEQVSYVVGGSFEISCDDEKKVLKSGDSFYADKNVEHGVKALEDGVILDIFTPIREDFVE</sequence>
<dbReference type="PANTHER" id="PTHR40112:SF1">
    <property type="entry name" value="H2HPP ISOMERASE"/>
    <property type="match status" value="1"/>
</dbReference>
<dbReference type="CDD" id="cd02238">
    <property type="entry name" value="cupin_KdgF"/>
    <property type="match status" value="1"/>
</dbReference>
<protein>
    <submittedName>
        <fullName evidence="2">Cupin domain-containing protein</fullName>
    </submittedName>
</protein>
<dbReference type="InterPro" id="IPR025499">
    <property type="entry name" value="KdgF"/>
</dbReference>
<evidence type="ECO:0000259" key="1">
    <source>
        <dbReference type="Pfam" id="PF07883"/>
    </source>
</evidence>
<dbReference type="Proteomes" id="UP000665020">
    <property type="component" value="Chromosome"/>
</dbReference>
<dbReference type="Pfam" id="PF07883">
    <property type="entry name" value="Cupin_2"/>
    <property type="match status" value="1"/>
</dbReference>
<accession>A0A8A7KG80</accession>
<dbReference type="KEGG" id="ifn:GM661_11345"/>
<dbReference type="PANTHER" id="PTHR40112">
    <property type="entry name" value="H2HPP ISOMERASE"/>
    <property type="match status" value="1"/>
</dbReference>
<reference evidence="2" key="1">
    <citation type="submission" date="2019-12" db="EMBL/GenBank/DDBJ databases">
        <authorList>
            <person name="zhang j."/>
            <person name="sun C.M."/>
        </authorList>
    </citation>
    <scope>NUCLEOTIDE SEQUENCE</scope>
    <source>
        <strain evidence="2">NS-1</strain>
    </source>
</reference>
<name>A0A8A7KG80_9FIRM</name>
<dbReference type="PIRSF" id="PIRSF029883">
    <property type="entry name" value="KdgF"/>
    <property type="match status" value="1"/>
</dbReference>